<comment type="caution">
    <text evidence="1">The sequence shown here is derived from an EMBL/GenBank/DDBJ whole genome shotgun (WGS) entry which is preliminary data.</text>
</comment>
<dbReference type="Proteomes" id="UP000078046">
    <property type="component" value="Unassembled WGS sequence"/>
</dbReference>
<protein>
    <submittedName>
        <fullName evidence="1">Uncharacterized protein</fullName>
    </submittedName>
</protein>
<gene>
    <name evidence="1" type="ORF">A3Q56_08572</name>
</gene>
<evidence type="ECO:0000313" key="1">
    <source>
        <dbReference type="EMBL" id="OAF63721.1"/>
    </source>
</evidence>
<evidence type="ECO:0000313" key="2">
    <source>
        <dbReference type="Proteomes" id="UP000078046"/>
    </source>
</evidence>
<sequence length="139" mass="16233">MPLLNYPDSAYYNLKIDKQSWFDYESYSYAPYLWYSKTAPVKYLFETSINITVSDHSCVSISIAFTTLHFYLPEHCQNPHMFQLPKSSFFSMTYGVCASYNSTCISTVQLFRYKTVKFGDGKGTAFTLLYRLSHVELFY</sequence>
<keyword evidence="2" id="KW-1185">Reference proteome</keyword>
<organism evidence="1 2">
    <name type="scientific">Intoshia linei</name>
    <dbReference type="NCBI Taxonomy" id="1819745"/>
    <lineage>
        <taxon>Eukaryota</taxon>
        <taxon>Metazoa</taxon>
        <taxon>Spiralia</taxon>
        <taxon>Lophotrochozoa</taxon>
        <taxon>Mesozoa</taxon>
        <taxon>Orthonectida</taxon>
        <taxon>Rhopaluridae</taxon>
        <taxon>Intoshia</taxon>
    </lineage>
</organism>
<proteinExistence type="predicted"/>
<dbReference type="AlphaFoldDB" id="A0A177AQN7"/>
<name>A0A177AQN7_9BILA</name>
<reference evidence="1 2" key="1">
    <citation type="submission" date="2016-04" db="EMBL/GenBank/DDBJ databases">
        <title>The genome of Intoshia linei affirms orthonectids as highly simplified spiralians.</title>
        <authorList>
            <person name="Mikhailov K.V."/>
            <person name="Slusarev G.S."/>
            <person name="Nikitin M.A."/>
            <person name="Logacheva M.D."/>
            <person name="Penin A."/>
            <person name="Aleoshin V."/>
            <person name="Panchin Y.V."/>
        </authorList>
    </citation>
    <scope>NUCLEOTIDE SEQUENCE [LARGE SCALE GENOMIC DNA]</scope>
    <source>
        <strain evidence="1">Intl2013</strain>
        <tissue evidence="1">Whole animal</tissue>
    </source>
</reference>
<accession>A0A177AQN7</accession>
<dbReference type="EMBL" id="LWCA01002714">
    <property type="protein sequence ID" value="OAF63721.1"/>
    <property type="molecule type" value="Genomic_DNA"/>
</dbReference>